<keyword evidence="7" id="KW-1185">Reference proteome</keyword>
<dbReference type="PANTHER" id="PTHR30024">
    <property type="entry name" value="ALIPHATIC SULFONATES-BINDING PROTEIN-RELATED"/>
    <property type="match status" value="1"/>
</dbReference>
<reference evidence="6 7" key="1">
    <citation type="submission" date="2012-09" db="EMBL/GenBank/DDBJ databases">
        <title>Draft Genome Sequences of 6 Strains from Genus Thauera.</title>
        <authorList>
            <person name="Liu B."/>
            <person name="Shapleigh J.P."/>
            <person name="Frostegard A.H."/>
        </authorList>
    </citation>
    <scope>NUCLEOTIDE SEQUENCE [LARGE SCALE GENOMIC DNA]</scope>
    <source>
        <strain evidence="6 7">B4P</strain>
    </source>
</reference>
<proteinExistence type="inferred from homology"/>
<dbReference type="EMBL" id="AMXF01000094">
    <property type="protein sequence ID" value="ENO96612.1"/>
    <property type="molecule type" value="Genomic_DNA"/>
</dbReference>
<dbReference type="InterPro" id="IPR006311">
    <property type="entry name" value="TAT_signal"/>
</dbReference>
<organism evidence="6 7">
    <name type="scientific">Thauera phenylacetica B4P</name>
    <dbReference type="NCBI Taxonomy" id="1234382"/>
    <lineage>
        <taxon>Bacteria</taxon>
        <taxon>Pseudomonadati</taxon>
        <taxon>Pseudomonadota</taxon>
        <taxon>Betaproteobacteria</taxon>
        <taxon>Rhodocyclales</taxon>
        <taxon>Zoogloeaceae</taxon>
        <taxon>Thauera</taxon>
    </lineage>
</organism>
<accession>N6ZQ08</accession>
<dbReference type="PROSITE" id="PS51318">
    <property type="entry name" value="TAT"/>
    <property type="match status" value="1"/>
</dbReference>
<keyword evidence="4" id="KW-1133">Transmembrane helix</keyword>
<evidence type="ECO:0000256" key="4">
    <source>
        <dbReference type="SAM" id="Phobius"/>
    </source>
</evidence>
<gene>
    <name evidence="6" type="ORF">C667_13050</name>
</gene>
<comment type="similarity">
    <text evidence="2">Belongs to the bacterial solute-binding protein SsuA/TauA family.</text>
</comment>
<dbReference type="AlphaFoldDB" id="N6ZQ08"/>
<dbReference type="Pfam" id="PF09084">
    <property type="entry name" value="NMT1"/>
    <property type="match status" value="1"/>
</dbReference>
<dbReference type="InterPro" id="IPR015168">
    <property type="entry name" value="SsuA/THI5"/>
</dbReference>
<evidence type="ECO:0000313" key="6">
    <source>
        <dbReference type="EMBL" id="ENO96612.1"/>
    </source>
</evidence>
<evidence type="ECO:0000256" key="3">
    <source>
        <dbReference type="ARBA" id="ARBA00022729"/>
    </source>
</evidence>
<name>N6ZQ08_9RHOO</name>
<dbReference type="Gene3D" id="3.40.190.10">
    <property type="entry name" value="Periplasmic binding protein-like II"/>
    <property type="match status" value="2"/>
</dbReference>
<protein>
    <submittedName>
        <fullName evidence="6">Nitrate/sulfonate/bicarbonate ABC transporter</fullName>
    </submittedName>
</protein>
<dbReference type="GO" id="GO:0042597">
    <property type="term" value="C:periplasmic space"/>
    <property type="evidence" value="ECO:0007669"/>
    <property type="project" value="UniProtKB-SubCell"/>
</dbReference>
<keyword evidence="3" id="KW-0732">Signal</keyword>
<comment type="subcellular location">
    <subcellularLocation>
        <location evidence="1">Periplasm</location>
    </subcellularLocation>
</comment>
<evidence type="ECO:0000259" key="5">
    <source>
        <dbReference type="Pfam" id="PF09084"/>
    </source>
</evidence>
<evidence type="ECO:0000256" key="1">
    <source>
        <dbReference type="ARBA" id="ARBA00004418"/>
    </source>
</evidence>
<feature type="domain" description="SsuA/THI5-like" evidence="5">
    <location>
        <begin position="55"/>
        <end position="264"/>
    </location>
</feature>
<sequence length="348" mass="36655">MNYENHKSGRRSALKALGMLGALGAAPGLVSLTIRDAHGQAAIPVTLTTGLKLANYGPIYVAARNGLFAQQGLEVNTNVGGTVVEPVSIALSGRGQFAATGTGMAVNSTLEGGKMTVVAKMCGALGMWVITPPGTSFTSLADFKGKKVACLRYPSNTITTPTFAMKKFAAMDPKADGVEFLEGPPGSIVGAVRDKRADVGVVFEWDASIAAQQGLQVAYGFAEQMGPILLTSVMVKRDYLEANPDLVQRFCNALAASMKIIRENSAAYVSAMGAEFSNLDRQVIEAGCARLLATPGYVPLNPIVDKAEWDASVEHDFLAGTIRKQLPFEEMVDNRFAQKATAAFGVAG</sequence>
<keyword evidence="4" id="KW-0812">Transmembrane</keyword>
<dbReference type="PANTHER" id="PTHR30024:SF47">
    <property type="entry name" value="TAURINE-BINDING PERIPLASMIC PROTEIN"/>
    <property type="match status" value="1"/>
</dbReference>
<keyword evidence="4" id="KW-0472">Membrane</keyword>
<evidence type="ECO:0000256" key="2">
    <source>
        <dbReference type="ARBA" id="ARBA00010742"/>
    </source>
</evidence>
<dbReference type="Proteomes" id="UP000013047">
    <property type="component" value="Unassembled WGS sequence"/>
</dbReference>
<evidence type="ECO:0000313" key="7">
    <source>
        <dbReference type="Proteomes" id="UP000013047"/>
    </source>
</evidence>
<comment type="caution">
    <text evidence="6">The sequence shown here is derived from an EMBL/GenBank/DDBJ whole genome shotgun (WGS) entry which is preliminary data.</text>
</comment>
<dbReference type="SUPFAM" id="SSF53850">
    <property type="entry name" value="Periplasmic binding protein-like II"/>
    <property type="match status" value="1"/>
</dbReference>
<feature type="transmembrane region" description="Helical" evidence="4">
    <location>
        <begin position="12"/>
        <end position="34"/>
    </location>
</feature>